<protein>
    <submittedName>
        <fullName evidence="6">5-(Carboxyamino)imidazole ribonucleotide synthase</fullName>
    </submittedName>
</protein>
<keyword evidence="1 4" id="KW-0547">Nucleotide-binding</keyword>
<evidence type="ECO:0000259" key="5">
    <source>
        <dbReference type="PROSITE" id="PS50975"/>
    </source>
</evidence>
<dbReference type="EMBL" id="NPBS01000510">
    <property type="protein sequence ID" value="PAF15277.1"/>
    <property type="molecule type" value="Genomic_DNA"/>
</dbReference>
<feature type="domain" description="ATP-grasp" evidence="5">
    <location>
        <begin position="27"/>
        <end position="81"/>
    </location>
</feature>
<evidence type="ECO:0000313" key="6">
    <source>
        <dbReference type="EMBL" id="PAF15277.1"/>
    </source>
</evidence>
<dbReference type="Pfam" id="PF02222">
    <property type="entry name" value="ATP-grasp"/>
    <property type="match status" value="1"/>
</dbReference>
<evidence type="ECO:0000256" key="2">
    <source>
        <dbReference type="ARBA" id="ARBA00022755"/>
    </source>
</evidence>
<dbReference type="InterPro" id="IPR011761">
    <property type="entry name" value="ATP-grasp"/>
</dbReference>
<evidence type="ECO:0000256" key="3">
    <source>
        <dbReference type="ARBA" id="ARBA00022840"/>
    </source>
</evidence>
<keyword evidence="3 4" id="KW-0067">ATP-binding</keyword>
<dbReference type="GO" id="GO:0005524">
    <property type="term" value="F:ATP binding"/>
    <property type="evidence" value="ECO:0007669"/>
    <property type="project" value="UniProtKB-UniRule"/>
</dbReference>
<dbReference type="InterPro" id="IPR013815">
    <property type="entry name" value="ATP_grasp_subdomain_1"/>
</dbReference>
<dbReference type="InterPro" id="IPR003135">
    <property type="entry name" value="ATP-grasp_carboxylate-amine"/>
</dbReference>
<evidence type="ECO:0000256" key="4">
    <source>
        <dbReference type="PROSITE-ProRule" id="PRU00409"/>
    </source>
</evidence>
<name>A0A268R4R0_SHOCL</name>
<dbReference type="GO" id="GO:0006164">
    <property type="term" value="P:purine nucleotide biosynthetic process"/>
    <property type="evidence" value="ECO:0007669"/>
    <property type="project" value="UniProtKB-KW"/>
</dbReference>
<dbReference type="AlphaFoldDB" id="A0A268R4R0"/>
<accession>A0A268R4R0</accession>
<feature type="non-terminal residue" evidence="6">
    <location>
        <position position="84"/>
    </location>
</feature>
<dbReference type="Proteomes" id="UP000216133">
    <property type="component" value="Unassembled WGS sequence"/>
</dbReference>
<comment type="caution">
    <text evidence="6">The sequence shown here is derived from an EMBL/GenBank/DDBJ whole genome shotgun (WGS) entry which is preliminary data.</text>
</comment>
<sequence>MTWLEENAYLPQKSSLLLLTQDRETEKAAIEKAGCVVAPYQIIHNEVELTDAIKLLQYPSVLKTCRGGYDGKGQVVLRTEQDLA</sequence>
<dbReference type="Gene3D" id="3.30.1490.20">
    <property type="entry name" value="ATP-grasp fold, A domain"/>
    <property type="match status" value="1"/>
</dbReference>
<keyword evidence="2" id="KW-0658">Purine biosynthesis</keyword>
<organism evidence="6 7">
    <name type="scientific">Shouchella clausii</name>
    <name type="common">Alkalihalobacillus clausii</name>
    <dbReference type="NCBI Taxonomy" id="79880"/>
    <lineage>
        <taxon>Bacteria</taxon>
        <taxon>Bacillati</taxon>
        <taxon>Bacillota</taxon>
        <taxon>Bacilli</taxon>
        <taxon>Bacillales</taxon>
        <taxon>Bacillaceae</taxon>
        <taxon>Shouchella</taxon>
    </lineage>
</organism>
<dbReference type="GO" id="GO:0046872">
    <property type="term" value="F:metal ion binding"/>
    <property type="evidence" value="ECO:0007669"/>
    <property type="project" value="InterPro"/>
</dbReference>
<dbReference type="GO" id="GO:0005829">
    <property type="term" value="C:cytosol"/>
    <property type="evidence" value="ECO:0007669"/>
    <property type="project" value="TreeGrafter"/>
</dbReference>
<dbReference type="PROSITE" id="PS50975">
    <property type="entry name" value="ATP_GRASP"/>
    <property type="match status" value="1"/>
</dbReference>
<dbReference type="PANTHER" id="PTHR11609">
    <property type="entry name" value="PURINE BIOSYNTHESIS PROTEIN 6/7, PUR6/7"/>
    <property type="match status" value="1"/>
</dbReference>
<dbReference type="PANTHER" id="PTHR11609:SF5">
    <property type="entry name" value="PHOSPHORIBOSYLAMINOIMIDAZOLE CARBOXYLASE"/>
    <property type="match status" value="1"/>
</dbReference>
<evidence type="ECO:0000313" key="7">
    <source>
        <dbReference type="Proteomes" id="UP000216133"/>
    </source>
</evidence>
<reference evidence="6 7" key="1">
    <citation type="submission" date="2017-07" db="EMBL/GenBank/DDBJ databases">
        <title>Isolation and whole genome analysis of endospore-forming bacteria from heroin.</title>
        <authorList>
            <person name="Kalinowski J."/>
            <person name="Ahrens B."/>
            <person name="Al-Dilaimi A."/>
            <person name="Winkler A."/>
            <person name="Wibberg D."/>
            <person name="Schleenbecker U."/>
            <person name="Ruckert C."/>
            <person name="Wolfel R."/>
            <person name="Grass G."/>
        </authorList>
    </citation>
    <scope>NUCLEOTIDE SEQUENCE [LARGE SCALE GENOMIC DNA]</scope>
    <source>
        <strain evidence="6 7">7523-2</strain>
    </source>
</reference>
<gene>
    <name evidence="6" type="ORF">CHH61_24255</name>
</gene>
<evidence type="ECO:0000256" key="1">
    <source>
        <dbReference type="ARBA" id="ARBA00022741"/>
    </source>
</evidence>
<dbReference type="SUPFAM" id="SSF56059">
    <property type="entry name" value="Glutathione synthetase ATP-binding domain-like"/>
    <property type="match status" value="1"/>
</dbReference>
<proteinExistence type="predicted"/>